<dbReference type="KEGG" id="dli:dnl_03400"/>
<dbReference type="InterPro" id="IPR036038">
    <property type="entry name" value="Aminotransferase-like"/>
</dbReference>
<accession>A0A975B3J9</accession>
<dbReference type="SUPFAM" id="SSF56752">
    <property type="entry name" value="D-aminoacid aminotransferase-like PLP-dependent enzymes"/>
    <property type="match status" value="1"/>
</dbReference>
<keyword evidence="6" id="KW-1185">Reference proteome</keyword>
<dbReference type="Proteomes" id="UP000663720">
    <property type="component" value="Chromosome"/>
</dbReference>
<name>A0A975B3J9_9BACT</name>
<dbReference type="NCBIfam" id="TIGR00553">
    <property type="entry name" value="pabB"/>
    <property type="match status" value="1"/>
</dbReference>
<organism evidence="5 6">
    <name type="scientific">Desulfonema limicola</name>
    <dbReference type="NCBI Taxonomy" id="45656"/>
    <lineage>
        <taxon>Bacteria</taxon>
        <taxon>Pseudomonadati</taxon>
        <taxon>Thermodesulfobacteriota</taxon>
        <taxon>Desulfobacteria</taxon>
        <taxon>Desulfobacterales</taxon>
        <taxon>Desulfococcaceae</taxon>
        <taxon>Desulfonema</taxon>
    </lineage>
</organism>
<feature type="domain" description="Chorismate-utilising enzyme C-terminal" evidence="3">
    <location>
        <begin position="218"/>
        <end position="469"/>
    </location>
</feature>
<dbReference type="GO" id="GO:0009396">
    <property type="term" value="P:folic acid-containing compound biosynthetic process"/>
    <property type="evidence" value="ECO:0007669"/>
    <property type="project" value="InterPro"/>
</dbReference>
<evidence type="ECO:0000259" key="3">
    <source>
        <dbReference type="Pfam" id="PF00425"/>
    </source>
</evidence>
<dbReference type="InterPro" id="IPR005802">
    <property type="entry name" value="ADC_synth_comp_1"/>
</dbReference>
<dbReference type="InterPro" id="IPR001544">
    <property type="entry name" value="Aminotrans_IV"/>
</dbReference>
<dbReference type="EC" id="2.6.1.85" evidence="1"/>
<protein>
    <recommendedName>
        <fullName evidence="1">aminodeoxychorismate synthase</fullName>
        <ecNumber evidence="1">2.6.1.85</ecNumber>
    </recommendedName>
</protein>
<dbReference type="PANTHER" id="PTHR11236">
    <property type="entry name" value="AMINOBENZOATE/ANTHRANILATE SYNTHASE"/>
    <property type="match status" value="1"/>
</dbReference>
<dbReference type="PRINTS" id="PR00095">
    <property type="entry name" value="ANTSNTHASEI"/>
</dbReference>
<dbReference type="InterPro" id="IPR043132">
    <property type="entry name" value="BCAT-like_C"/>
</dbReference>
<dbReference type="Gene3D" id="3.60.120.10">
    <property type="entry name" value="Anthranilate synthase"/>
    <property type="match status" value="1"/>
</dbReference>
<dbReference type="GO" id="GO:0046820">
    <property type="term" value="F:4-amino-4-deoxychorismate synthase activity"/>
    <property type="evidence" value="ECO:0007669"/>
    <property type="project" value="UniProtKB-EC"/>
</dbReference>
<dbReference type="Gene3D" id="3.30.470.10">
    <property type="match status" value="1"/>
</dbReference>
<evidence type="ECO:0000313" key="6">
    <source>
        <dbReference type="Proteomes" id="UP000663720"/>
    </source>
</evidence>
<dbReference type="InterPro" id="IPR019999">
    <property type="entry name" value="Anth_synth_I-like"/>
</dbReference>
<evidence type="ECO:0000259" key="4">
    <source>
        <dbReference type="Pfam" id="PF04715"/>
    </source>
</evidence>
<feature type="domain" description="Anthranilate synthase component I N-terminal" evidence="4">
    <location>
        <begin position="32"/>
        <end position="169"/>
    </location>
</feature>
<evidence type="ECO:0000256" key="1">
    <source>
        <dbReference type="ARBA" id="ARBA00013139"/>
    </source>
</evidence>
<keyword evidence="2" id="KW-0808">Transferase</keyword>
<evidence type="ECO:0000256" key="2">
    <source>
        <dbReference type="ARBA" id="ARBA00022679"/>
    </source>
</evidence>
<dbReference type="EMBL" id="CP061799">
    <property type="protein sequence ID" value="QTA78126.1"/>
    <property type="molecule type" value="Genomic_DNA"/>
</dbReference>
<evidence type="ECO:0000313" key="5">
    <source>
        <dbReference type="EMBL" id="QTA78126.1"/>
    </source>
</evidence>
<dbReference type="Gene3D" id="3.20.10.10">
    <property type="entry name" value="D-amino Acid Aminotransferase, subunit A, domain 2"/>
    <property type="match status" value="1"/>
</dbReference>
<reference evidence="5" key="1">
    <citation type="journal article" date="2021" name="Microb. Physiol.">
        <title>Proteogenomic Insights into the Physiology of Marine, Sulfate-Reducing, Filamentous Desulfonema limicola and Desulfonema magnum.</title>
        <authorList>
            <person name="Schnaars V."/>
            <person name="Wohlbrand L."/>
            <person name="Scheve S."/>
            <person name="Hinrichs C."/>
            <person name="Reinhardt R."/>
            <person name="Rabus R."/>
        </authorList>
    </citation>
    <scope>NUCLEOTIDE SEQUENCE</scope>
    <source>
        <strain evidence="5">5ac10</strain>
    </source>
</reference>
<dbReference type="PANTHER" id="PTHR11236:SF9">
    <property type="entry name" value="ANTHRANILATE SYNTHASE COMPONENT 1"/>
    <property type="match status" value="1"/>
</dbReference>
<dbReference type="AlphaFoldDB" id="A0A975B3J9"/>
<dbReference type="InterPro" id="IPR043131">
    <property type="entry name" value="BCAT-like_N"/>
</dbReference>
<dbReference type="InterPro" id="IPR015890">
    <property type="entry name" value="Chorismate_C"/>
</dbReference>
<dbReference type="GO" id="GO:0000162">
    <property type="term" value="P:L-tryptophan biosynthetic process"/>
    <property type="evidence" value="ECO:0007669"/>
    <property type="project" value="TreeGrafter"/>
</dbReference>
<dbReference type="Pfam" id="PF00425">
    <property type="entry name" value="Chorismate_bind"/>
    <property type="match status" value="1"/>
</dbReference>
<dbReference type="RefSeq" id="WP_207690023.1">
    <property type="nucleotide sequence ID" value="NZ_CP061799.1"/>
</dbReference>
<gene>
    <name evidence="5" type="primary">trpE1</name>
    <name evidence="5" type="ORF">dnl_03400</name>
</gene>
<dbReference type="InterPro" id="IPR005801">
    <property type="entry name" value="ADC_synthase"/>
</dbReference>
<dbReference type="SUPFAM" id="SSF56322">
    <property type="entry name" value="ADC synthase"/>
    <property type="match status" value="1"/>
</dbReference>
<proteinExistence type="predicted"/>
<sequence>MYDSLDKIKHIIGSISKLDIEKIDLQESFFDFAARFAHLSGTVLLMSGGNHDCSNYHILGIKPWLRFYGRNQNMSILLSSDKQCRGHTLSHRFEADPFDTLRQIINLFNMDNLEIPFPLASGLMGYLSYDLKDCLEKLPKTSIDDLCLPHIWFMAPSAVIVHDKKKNTTHACIPYFKGAAGISQFNGEFIKKIYTQVKNPEAFYGNPDGFKSNFTRPVYLKAVEKIKDYISAGHVYQVNMSQRFEMDFSGDAFALFQSLYKLNPAPFFAYINAGDHQIVSTSPERFIMQNNKYVETRPIKGTRARGKTPYEDKLMAQELEQSKKDDAELSMIVDLMRNDIGKVCKPGSVRVVEHKRLEPYQNVWHLVSIVEGVLDNDKDCVDLIKAGFPGGSITGCPKIRSMEIIDELEPNRRHIYTGSIGYLSFHNTMDLSIAIRTATIYNGKIIFSVGGGIVFDSDPEDEYEETLHKGLSLTTVFQGNQTESHGFADFAWFNGNIKPVKDIKIPVSHPGVQYGYGFFETIRIDNGMPVYLQEHISRFSRAWNHFFQAHIHDLSFPDLSWDEIISQVIIKNRLEKGIAAVKIMALLGDREIPPFNNSLVVSARPYIHRLALTEKKGLDLVSFPFARQTPAADYKTLNYLYCLQAGKYAKKTGADEALIMNPDQTVSETNTANILLLNNKKVTVPISPHVLPGVMAQAVCDYLLISGYEIKREKVKIQDLFNADMVILTNSLIGAVPVLSLDQKTLTPHDLVFDLCKQINARVL</sequence>
<dbReference type="Pfam" id="PF01063">
    <property type="entry name" value="Aminotran_4"/>
    <property type="match status" value="1"/>
</dbReference>
<dbReference type="InterPro" id="IPR006805">
    <property type="entry name" value="Anth_synth_I_N"/>
</dbReference>
<dbReference type="Pfam" id="PF04715">
    <property type="entry name" value="Anth_synt_I_N"/>
    <property type="match status" value="1"/>
</dbReference>